<dbReference type="InterPro" id="IPR045275">
    <property type="entry name" value="MscS_archaea/bacteria_type"/>
</dbReference>
<accession>A0ABV2SS40</accession>
<dbReference type="Gene3D" id="1.10.287.1260">
    <property type="match status" value="1"/>
</dbReference>
<dbReference type="RefSeq" id="WP_354614349.1">
    <property type="nucleotide sequence ID" value="NZ_JBEXAE010000002.1"/>
</dbReference>
<evidence type="ECO:0000256" key="5">
    <source>
        <dbReference type="ARBA" id="ARBA00022989"/>
    </source>
</evidence>
<name>A0ABV2SS40_9FLAO</name>
<dbReference type="SUPFAM" id="SSF82689">
    <property type="entry name" value="Mechanosensitive channel protein MscS (YggB), C-terminal domain"/>
    <property type="match status" value="1"/>
</dbReference>
<dbReference type="Pfam" id="PF21082">
    <property type="entry name" value="MS_channel_3rd"/>
    <property type="match status" value="1"/>
</dbReference>
<organism evidence="10 11">
    <name type="scientific">Sediminicola arcticus</name>
    <dbReference type="NCBI Taxonomy" id="1574308"/>
    <lineage>
        <taxon>Bacteria</taxon>
        <taxon>Pseudomonadati</taxon>
        <taxon>Bacteroidota</taxon>
        <taxon>Flavobacteriia</taxon>
        <taxon>Flavobacteriales</taxon>
        <taxon>Flavobacteriaceae</taxon>
        <taxon>Sediminicola</taxon>
    </lineage>
</organism>
<comment type="subcellular location">
    <subcellularLocation>
        <location evidence="1">Cell membrane</location>
        <topology evidence="1">Multi-pass membrane protein</topology>
    </subcellularLocation>
</comment>
<dbReference type="InterPro" id="IPR010920">
    <property type="entry name" value="LSM_dom_sf"/>
</dbReference>
<dbReference type="InterPro" id="IPR023408">
    <property type="entry name" value="MscS_beta-dom_sf"/>
</dbReference>
<keyword evidence="4 7" id="KW-0812">Transmembrane</keyword>
<dbReference type="InterPro" id="IPR006685">
    <property type="entry name" value="MscS_channel_2nd"/>
</dbReference>
<gene>
    <name evidence="10" type="ORF">ABXZ36_04805</name>
</gene>
<dbReference type="EMBL" id="JBEXAE010000002">
    <property type="protein sequence ID" value="MET6989964.1"/>
    <property type="molecule type" value="Genomic_DNA"/>
</dbReference>
<evidence type="ECO:0000256" key="4">
    <source>
        <dbReference type="ARBA" id="ARBA00022692"/>
    </source>
</evidence>
<keyword evidence="11" id="KW-1185">Reference proteome</keyword>
<evidence type="ECO:0000259" key="8">
    <source>
        <dbReference type="Pfam" id="PF00924"/>
    </source>
</evidence>
<dbReference type="SUPFAM" id="SSF82861">
    <property type="entry name" value="Mechanosensitive channel protein MscS (YggB), transmembrane region"/>
    <property type="match status" value="1"/>
</dbReference>
<evidence type="ECO:0000259" key="9">
    <source>
        <dbReference type="Pfam" id="PF21082"/>
    </source>
</evidence>
<dbReference type="InterPro" id="IPR049278">
    <property type="entry name" value="MS_channel_C"/>
</dbReference>
<dbReference type="PANTHER" id="PTHR30221">
    <property type="entry name" value="SMALL-CONDUCTANCE MECHANOSENSITIVE CHANNEL"/>
    <property type="match status" value="1"/>
</dbReference>
<sequence>MIQDIESQVAEPIQTVVQKLEGWLDTFIGLIPNMAVTLLLLIIFFVLAKLGSKLFRELFSKASNNEALEHLFSTIIYGAILSIGLFIMLGVLGLDKALNSLLAGIGVIGLALGFAFQDIAANFVSGIILAFRRPFKIGEIIEVKDIMGKVTRTGLRDTAIETFQGQEVYIPNKDFLQHAFYNFSVLGKRRIDIVIGVSYADDLEKVEDVVLSAIKNLEGVIDKDKIIFDYSEFDSSSINFNIRFWIEYPGEPSYFTMRSKAVKAIKSAFDEQDITIPFPIRTLDFGIKGGQKLSQMELNTNGVTNEVN</sequence>
<evidence type="ECO:0000313" key="10">
    <source>
        <dbReference type="EMBL" id="MET6989964.1"/>
    </source>
</evidence>
<evidence type="ECO:0000256" key="2">
    <source>
        <dbReference type="ARBA" id="ARBA00008017"/>
    </source>
</evidence>
<keyword evidence="5 7" id="KW-1133">Transmembrane helix</keyword>
<dbReference type="Pfam" id="PF00924">
    <property type="entry name" value="MS_channel_2nd"/>
    <property type="match status" value="1"/>
</dbReference>
<evidence type="ECO:0000256" key="7">
    <source>
        <dbReference type="SAM" id="Phobius"/>
    </source>
</evidence>
<dbReference type="PANTHER" id="PTHR30221:SF1">
    <property type="entry name" value="SMALL-CONDUCTANCE MECHANOSENSITIVE CHANNEL"/>
    <property type="match status" value="1"/>
</dbReference>
<dbReference type="Gene3D" id="3.30.70.100">
    <property type="match status" value="1"/>
</dbReference>
<dbReference type="Gene3D" id="2.30.30.60">
    <property type="match status" value="1"/>
</dbReference>
<comment type="similarity">
    <text evidence="2">Belongs to the MscS (TC 1.A.23) family.</text>
</comment>
<evidence type="ECO:0000256" key="6">
    <source>
        <dbReference type="ARBA" id="ARBA00023136"/>
    </source>
</evidence>
<evidence type="ECO:0000256" key="3">
    <source>
        <dbReference type="ARBA" id="ARBA00022475"/>
    </source>
</evidence>
<comment type="caution">
    <text evidence="10">The sequence shown here is derived from an EMBL/GenBank/DDBJ whole genome shotgun (WGS) entry which is preliminary data.</text>
</comment>
<feature type="domain" description="Mechanosensitive ion channel MscS C-terminal" evidence="9">
    <location>
        <begin position="191"/>
        <end position="276"/>
    </location>
</feature>
<dbReference type="InterPro" id="IPR011014">
    <property type="entry name" value="MscS_channel_TM-2"/>
</dbReference>
<evidence type="ECO:0000313" key="11">
    <source>
        <dbReference type="Proteomes" id="UP001549799"/>
    </source>
</evidence>
<feature type="domain" description="Mechanosensitive ion channel MscS" evidence="8">
    <location>
        <begin position="118"/>
        <end position="184"/>
    </location>
</feature>
<keyword evidence="6 7" id="KW-0472">Membrane</keyword>
<protein>
    <submittedName>
        <fullName evidence="10">Mechanosensitive ion channel family protein</fullName>
    </submittedName>
</protein>
<keyword evidence="3" id="KW-1003">Cell membrane</keyword>
<dbReference type="SUPFAM" id="SSF50182">
    <property type="entry name" value="Sm-like ribonucleoproteins"/>
    <property type="match status" value="1"/>
</dbReference>
<feature type="transmembrane region" description="Helical" evidence="7">
    <location>
        <begin position="27"/>
        <end position="50"/>
    </location>
</feature>
<dbReference type="Proteomes" id="UP001549799">
    <property type="component" value="Unassembled WGS sequence"/>
</dbReference>
<proteinExistence type="inferred from homology"/>
<dbReference type="InterPro" id="IPR011066">
    <property type="entry name" value="MscS_channel_C_sf"/>
</dbReference>
<feature type="transmembrane region" description="Helical" evidence="7">
    <location>
        <begin position="100"/>
        <end position="131"/>
    </location>
</feature>
<feature type="transmembrane region" description="Helical" evidence="7">
    <location>
        <begin position="71"/>
        <end position="94"/>
    </location>
</feature>
<reference evidence="10 11" key="1">
    <citation type="submission" date="2024-07" db="EMBL/GenBank/DDBJ databases">
        <title>The genome sequence of type strain Sediminicola arcticus GDMCC 1.2805.</title>
        <authorList>
            <person name="Liu Y."/>
        </authorList>
    </citation>
    <scope>NUCLEOTIDE SEQUENCE [LARGE SCALE GENOMIC DNA]</scope>
    <source>
        <strain evidence="10 11">GDMCC 1.2805</strain>
    </source>
</reference>
<evidence type="ECO:0000256" key="1">
    <source>
        <dbReference type="ARBA" id="ARBA00004651"/>
    </source>
</evidence>